<dbReference type="CDD" id="cd02968">
    <property type="entry name" value="SCO"/>
    <property type="match status" value="1"/>
</dbReference>
<accession>A0A081N0B4</accession>
<proteinExistence type="inferred from homology"/>
<dbReference type="Gene3D" id="3.40.30.10">
    <property type="entry name" value="Glutaredoxin"/>
    <property type="match status" value="1"/>
</dbReference>
<organism evidence="4 5">
    <name type="scientific">Endozoicomonas montiporae</name>
    <dbReference type="NCBI Taxonomy" id="1027273"/>
    <lineage>
        <taxon>Bacteria</taxon>
        <taxon>Pseudomonadati</taxon>
        <taxon>Pseudomonadota</taxon>
        <taxon>Gammaproteobacteria</taxon>
        <taxon>Oceanospirillales</taxon>
        <taxon>Endozoicomonadaceae</taxon>
        <taxon>Endozoicomonas</taxon>
    </lineage>
</organism>
<dbReference type="EMBL" id="JOKG01000005">
    <property type="protein sequence ID" value="KEQ11887.1"/>
    <property type="molecule type" value="Genomic_DNA"/>
</dbReference>
<evidence type="ECO:0000256" key="1">
    <source>
        <dbReference type="ARBA" id="ARBA00010996"/>
    </source>
</evidence>
<feature type="disulfide bond" description="Redox-active" evidence="3">
    <location>
        <begin position="88"/>
        <end position="92"/>
    </location>
</feature>
<sequence>MKRQIKGNISKTVLLLLAAVAMVFGLTFYKYTTQPSLSLDDLQKMGTIVFEQPRSFLMADLTDHNGKVYNNSTQKNQWTLMYFGYTFCPDICPITLSQLNGMDKQLKQDNAKLAQQMRYVLVSVDPRRDSVEKLKGYVPYFNKDFIGVTGDVKNIHDLTVQLNVPYTPVIDPEDEYYLVDHGANLAIINPDGQYHGFIRPPLEPARLTRIMTAVDENYRH</sequence>
<comment type="caution">
    <text evidence="4">The sequence shown here is derived from an EMBL/GenBank/DDBJ whole genome shotgun (WGS) entry which is preliminary data.</text>
</comment>
<dbReference type="AlphaFoldDB" id="A0A081N0B4"/>
<feature type="binding site" evidence="2">
    <location>
        <position position="88"/>
    </location>
    <ligand>
        <name>Cu cation</name>
        <dbReference type="ChEBI" id="CHEBI:23378"/>
    </ligand>
</feature>
<comment type="similarity">
    <text evidence="1">Belongs to the SCO1/2 family.</text>
</comment>
<keyword evidence="5" id="KW-1185">Reference proteome</keyword>
<feature type="binding site" evidence="2">
    <location>
        <position position="181"/>
    </location>
    <ligand>
        <name>Cu cation</name>
        <dbReference type="ChEBI" id="CHEBI:23378"/>
    </ligand>
</feature>
<dbReference type="eggNOG" id="COG1999">
    <property type="taxonomic scope" value="Bacteria"/>
</dbReference>
<name>A0A081N0B4_9GAMM</name>
<dbReference type="SUPFAM" id="SSF52833">
    <property type="entry name" value="Thioredoxin-like"/>
    <property type="match status" value="1"/>
</dbReference>
<keyword evidence="2" id="KW-0479">Metal-binding</keyword>
<dbReference type="RefSeq" id="WP_034879032.1">
    <property type="nucleotide sequence ID" value="NZ_JOKG01000005.1"/>
</dbReference>
<keyword evidence="3" id="KW-1015">Disulfide bond</keyword>
<dbReference type="InterPro" id="IPR003782">
    <property type="entry name" value="SCO1/SenC"/>
</dbReference>
<evidence type="ECO:0000313" key="5">
    <source>
        <dbReference type="Proteomes" id="UP000028006"/>
    </source>
</evidence>
<feature type="binding site" evidence="2">
    <location>
        <position position="92"/>
    </location>
    <ligand>
        <name>Cu cation</name>
        <dbReference type="ChEBI" id="CHEBI:23378"/>
    </ligand>
</feature>
<dbReference type="PANTHER" id="PTHR12151:SF25">
    <property type="entry name" value="LINALOOL DEHYDRATASE_ISOMERASE DOMAIN-CONTAINING PROTEIN"/>
    <property type="match status" value="1"/>
</dbReference>
<keyword evidence="2" id="KW-0186">Copper</keyword>
<reference evidence="4 5" key="1">
    <citation type="submission" date="2014-06" db="EMBL/GenBank/DDBJ databases">
        <title>Whole Genome Sequences of Three Symbiotic Endozoicomonas Bacteria.</title>
        <authorList>
            <person name="Neave M.J."/>
            <person name="Apprill A."/>
            <person name="Voolstra C.R."/>
        </authorList>
    </citation>
    <scope>NUCLEOTIDE SEQUENCE [LARGE SCALE GENOMIC DNA]</scope>
    <source>
        <strain evidence="4 5">LMG 24815</strain>
    </source>
</reference>
<protein>
    <recommendedName>
        <fullName evidence="6">Thioredoxin domain-containing protein</fullName>
    </recommendedName>
</protein>
<dbReference type="InterPro" id="IPR036249">
    <property type="entry name" value="Thioredoxin-like_sf"/>
</dbReference>
<evidence type="ECO:0000256" key="3">
    <source>
        <dbReference type="PIRSR" id="PIRSR603782-2"/>
    </source>
</evidence>
<dbReference type="PANTHER" id="PTHR12151">
    <property type="entry name" value="ELECTRON TRANSPORT PROTIN SCO1/SENC FAMILY MEMBER"/>
    <property type="match status" value="1"/>
</dbReference>
<evidence type="ECO:0000256" key="2">
    <source>
        <dbReference type="PIRSR" id="PIRSR603782-1"/>
    </source>
</evidence>
<gene>
    <name evidence="4" type="ORF">GZ77_22465</name>
</gene>
<evidence type="ECO:0000313" key="4">
    <source>
        <dbReference type="EMBL" id="KEQ11887.1"/>
    </source>
</evidence>
<dbReference type="Proteomes" id="UP000028006">
    <property type="component" value="Unassembled WGS sequence"/>
</dbReference>
<evidence type="ECO:0008006" key="6">
    <source>
        <dbReference type="Google" id="ProtNLM"/>
    </source>
</evidence>
<dbReference type="GO" id="GO:0046872">
    <property type="term" value="F:metal ion binding"/>
    <property type="evidence" value="ECO:0007669"/>
    <property type="project" value="UniProtKB-KW"/>
</dbReference>
<dbReference type="Pfam" id="PF02630">
    <property type="entry name" value="SCO1-SenC"/>
    <property type="match status" value="1"/>
</dbReference>